<evidence type="ECO:0000313" key="1">
    <source>
        <dbReference type="EMBL" id="RHW27828.1"/>
    </source>
</evidence>
<sequence length="130" mass="14198">MKRTEVRIVCDGESLCDGAVPSHSDRVTFVETMVKDARGWRAIGSPSIAAKRAAQQLAEERGIRLLPAERNAAGYDVVDDDDRHHKYDLLCSLCGYELDVRAERLHPVLDVIANAGVGSVSLRGLGARLQ</sequence>
<dbReference type="EMBL" id="QXGH01000011">
    <property type="protein sequence ID" value="RHW27828.1"/>
    <property type="molecule type" value="Genomic_DNA"/>
</dbReference>
<proteinExistence type="predicted"/>
<comment type="caution">
    <text evidence="1">The sequence shown here is derived from an EMBL/GenBank/DDBJ whole genome shotgun (WGS) entry which is preliminary data.</text>
</comment>
<gene>
    <name evidence="1" type="ORF">D0Z08_05890</name>
</gene>
<dbReference type="AlphaFoldDB" id="A0A417Y565"/>
<accession>A0A417Y565</accession>
<dbReference type="RefSeq" id="WP_118923641.1">
    <property type="nucleotide sequence ID" value="NZ_QXGH01000011.1"/>
</dbReference>
<dbReference type="Proteomes" id="UP000283644">
    <property type="component" value="Unassembled WGS sequence"/>
</dbReference>
<keyword evidence="2" id="KW-1185">Reference proteome</keyword>
<reference evidence="1 2" key="1">
    <citation type="submission" date="2018-09" db="EMBL/GenBank/DDBJ databases">
        <title>Genome sequencing of Nocardioides immobilis CCTCC AB 2017083 for comparison to Nocardioides silvaticus.</title>
        <authorList>
            <person name="Li C."/>
            <person name="Wang G."/>
        </authorList>
    </citation>
    <scope>NUCLEOTIDE SEQUENCE [LARGE SCALE GENOMIC DNA]</scope>
    <source>
        <strain evidence="1 2">CCTCC AB 2017083</strain>
    </source>
</reference>
<dbReference type="OrthoDB" id="5112178at2"/>
<evidence type="ECO:0000313" key="2">
    <source>
        <dbReference type="Proteomes" id="UP000283644"/>
    </source>
</evidence>
<protein>
    <submittedName>
        <fullName evidence="1">Uncharacterized protein</fullName>
    </submittedName>
</protein>
<organism evidence="1 2">
    <name type="scientific">Nocardioides immobilis</name>
    <dbReference type="NCBI Taxonomy" id="2049295"/>
    <lineage>
        <taxon>Bacteria</taxon>
        <taxon>Bacillati</taxon>
        <taxon>Actinomycetota</taxon>
        <taxon>Actinomycetes</taxon>
        <taxon>Propionibacteriales</taxon>
        <taxon>Nocardioidaceae</taxon>
        <taxon>Nocardioides</taxon>
    </lineage>
</organism>
<name>A0A417Y565_9ACTN</name>